<evidence type="ECO:0000259" key="4">
    <source>
        <dbReference type="PROSITE" id="PS51745"/>
    </source>
</evidence>
<name>A0ABP1AZI7_9BRYO</name>
<evidence type="ECO:0000313" key="5">
    <source>
        <dbReference type="EMBL" id="CAK9867951.1"/>
    </source>
</evidence>
<evidence type="ECO:0000313" key="6">
    <source>
        <dbReference type="Proteomes" id="UP001497522"/>
    </source>
</evidence>
<keyword evidence="2" id="KW-0805">Transcription regulation</keyword>
<evidence type="ECO:0000256" key="1">
    <source>
        <dbReference type="ARBA" id="ARBA00023294"/>
    </source>
</evidence>
<feature type="compositionally biased region" description="Polar residues" evidence="3">
    <location>
        <begin position="303"/>
        <end position="332"/>
    </location>
</feature>
<dbReference type="InterPro" id="IPR033389">
    <property type="entry name" value="AUX/IAA_dom"/>
</dbReference>
<gene>
    <name evidence="5" type="ORF">CSSPJE1EN2_LOCUS10946</name>
</gene>
<proteinExistence type="inferred from homology"/>
<organism evidence="5 6">
    <name type="scientific">Sphagnum jensenii</name>
    <dbReference type="NCBI Taxonomy" id="128206"/>
    <lineage>
        <taxon>Eukaryota</taxon>
        <taxon>Viridiplantae</taxon>
        <taxon>Streptophyta</taxon>
        <taxon>Embryophyta</taxon>
        <taxon>Bryophyta</taxon>
        <taxon>Sphagnophytina</taxon>
        <taxon>Sphagnopsida</taxon>
        <taxon>Sphagnales</taxon>
        <taxon>Sphagnaceae</taxon>
        <taxon>Sphagnum</taxon>
    </lineage>
</organism>
<dbReference type="Gene3D" id="3.10.20.90">
    <property type="entry name" value="Phosphatidylinositol 3-kinase Catalytic Subunit, Chain A, domain 1"/>
    <property type="match status" value="1"/>
</dbReference>
<feature type="compositionally biased region" description="Low complexity" evidence="3">
    <location>
        <begin position="290"/>
        <end position="302"/>
    </location>
</feature>
<dbReference type="EMBL" id="OZ023718">
    <property type="protein sequence ID" value="CAK9867951.1"/>
    <property type="molecule type" value="Genomic_DNA"/>
</dbReference>
<feature type="region of interest" description="Disordered" evidence="3">
    <location>
        <begin position="376"/>
        <end position="418"/>
    </location>
</feature>
<dbReference type="PANTHER" id="PTHR31384:SF179">
    <property type="entry name" value="AUXIN-RESPONSIVE PROTEIN"/>
    <property type="match status" value="1"/>
</dbReference>
<feature type="compositionally biased region" description="Polar residues" evidence="3">
    <location>
        <begin position="394"/>
        <end position="409"/>
    </location>
</feature>
<feature type="region of interest" description="Disordered" evidence="3">
    <location>
        <begin position="537"/>
        <end position="570"/>
    </location>
</feature>
<feature type="compositionally biased region" description="Polar residues" evidence="3">
    <location>
        <begin position="506"/>
        <end position="517"/>
    </location>
</feature>
<dbReference type="SUPFAM" id="SSF54277">
    <property type="entry name" value="CAD &amp; PB1 domains"/>
    <property type="match status" value="1"/>
</dbReference>
<keyword evidence="2" id="KW-0804">Transcription</keyword>
<feature type="compositionally biased region" description="Polar residues" evidence="3">
    <location>
        <begin position="376"/>
        <end position="385"/>
    </location>
</feature>
<comment type="subcellular location">
    <subcellularLocation>
        <location evidence="2">Nucleus</location>
    </subcellularLocation>
</comment>
<comment type="subunit">
    <text evidence="2">Homodimers and heterodimers.</text>
</comment>
<accession>A0ABP1AZI7</accession>
<keyword evidence="1 2" id="KW-0927">Auxin signaling pathway</keyword>
<comment type="function">
    <text evidence="2">Aux/IAA proteins are short-lived transcriptional factors that function as repressors of early auxin response genes at low auxin concentrations.</text>
</comment>
<protein>
    <recommendedName>
        <fullName evidence="2">Auxin-responsive protein</fullName>
    </recommendedName>
</protein>
<keyword evidence="2" id="KW-0539">Nucleus</keyword>
<dbReference type="InterPro" id="IPR044835">
    <property type="entry name" value="ARF_plant"/>
</dbReference>
<evidence type="ECO:0000256" key="3">
    <source>
        <dbReference type="SAM" id="MobiDB-lite"/>
    </source>
</evidence>
<feature type="compositionally biased region" description="Polar residues" evidence="3">
    <location>
        <begin position="439"/>
        <end position="451"/>
    </location>
</feature>
<evidence type="ECO:0000256" key="2">
    <source>
        <dbReference type="RuleBase" id="RU004549"/>
    </source>
</evidence>
<feature type="region of interest" description="Disordered" evidence="3">
    <location>
        <begin position="1"/>
        <end position="51"/>
    </location>
</feature>
<dbReference type="PANTHER" id="PTHR31384">
    <property type="entry name" value="AUXIN RESPONSE FACTOR 4-RELATED"/>
    <property type="match status" value="1"/>
</dbReference>
<feature type="region of interest" description="Disordered" evidence="3">
    <location>
        <begin position="439"/>
        <end position="517"/>
    </location>
</feature>
<keyword evidence="2" id="KW-0678">Repressor</keyword>
<sequence>MENGMLKVAAGGKRKRDGFLSEEDVKDNLKGQQQQWQQRPVRMDSGPKQQGFQYPQFQGPVVDNWNRMQQEQKIDVVATTANVPAFNMQQKVMAAPALQDLQSNDPSKLFLQSQLQQKQGKYGIQQQQQACSEPIGQLPALTTSPAARSLQEHSPSQLAQSPGLLPPLIQSSTLYAGSDLHNGAPPTSSSTLSSYSTLQNATVLRTCNNNPIQLLEMEGDQGTYSSMFHGSQNGFLQQGGVHSLKNVLPQQSLHSSSNVVLQQPSVHNAQIGIVHQQGGGQLSSHTGTLQQQQGSQNRPQSSASQTQNGQGAPVNGTSQHSSHTSQRVVHQKSANHALQNGLQNGMQMGLESSLQTGLHGDLQNGMMQQQGAAKCLQNVQQQGGHASQHLPQGHLSQNGIQNRMPQQEGFSGGNNALLREPLPVPTSWYSSVHEPCTYTGAQPNGSASHLQQRIDRPSTSGSSMGGGPIYSPSVPEFGTQRGLVSMPQGQLGQCQGIHRDGDAEQESQTQFDTQNPLVSLGSTKSCSLVTTRQSKVHSLRSEVHGERSVQGPYCSSSSSGVEPSPFNTLSANANEGLDNSLFLQGGASCPPKVVRSFTKVYKLGSITRAINVNRFSNYVELQRELVDMFNLECQLDQEHGWQLVFRDNEDDLLLVGDDPWEVFVSTVRAIHILSPAEVNFYLHEQNPGLAYNSFGGGTSKQQ</sequence>
<dbReference type="InterPro" id="IPR053793">
    <property type="entry name" value="PB1-like"/>
</dbReference>
<feature type="region of interest" description="Disordered" evidence="3">
    <location>
        <begin position="276"/>
        <end position="332"/>
    </location>
</feature>
<dbReference type="Pfam" id="PF02309">
    <property type="entry name" value="AUX_IAA"/>
    <property type="match status" value="1"/>
</dbReference>
<comment type="similarity">
    <text evidence="2">Belongs to the Aux/IAA family.</text>
</comment>
<dbReference type="PROSITE" id="PS51745">
    <property type="entry name" value="PB1"/>
    <property type="match status" value="1"/>
</dbReference>
<feature type="domain" description="PB1" evidence="4">
    <location>
        <begin position="595"/>
        <end position="685"/>
    </location>
</feature>
<dbReference type="Proteomes" id="UP001497522">
    <property type="component" value="Chromosome 17"/>
</dbReference>
<reference evidence="5" key="1">
    <citation type="submission" date="2024-03" db="EMBL/GenBank/DDBJ databases">
        <authorList>
            <consortium name="ELIXIR-Norway"/>
            <consortium name="Elixir Norway"/>
        </authorList>
    </citation>
    <scope>NUCLEOTIDE SEQUENCE</scope>
</reference>
<keyword evidence="6" id="KW-1185">Reference proteome</keyword>